<keyword evidence="3" id="KW-0378">Hydrolase</keyword>
<dbReference type="NCBIfam" id="TIGR00125">
    <property type="entry name" value="cyt_tran_rel"/>
    <property type="match status" value="1"/>
</dbReference>
<dbReference type="InterPro" id="IPR020084">
    <property type="entry name" value="NUDIX_hydrolase_CS"/>
</dbReference>
<dbReference type="RefSeq" id="YP_001949978.1">
    <property type="nucleotide sequence ID" value="NC_010811.2"/>
</dbReference>
<evidence type="ECO:0000256" key="1">
    <source>
        <dbReference type="ARBA" id="ARBA00022679"/>
    </source>
</evidence>
<dbReference type="PANTHER" id="PTHR21342:SF0">
    <property type="entry name" value="BIFUNCTIONAL NMN ADENYLYLTRANSFERASE_NUDIX HYDROLASE"/>
    <property type="match status" value="1"/>
</dbReference>
<dbReference type="EMBL" id="AB366653">
    <property type="protein sequence ID" value="BAG41548.1"/>
    <property type="molecule type" value="Genomic_DNA"/>
</dbReference>
<dbReference type="PROSITE" id="PS51462">
    <property type="entry name" value="NUDIX"/>
    <property type="match status" value="1"/>
</dbReference>
<dbReference type="Proteomes" id="UP000001034">
    <property type="component" value="Segment"/>
</dbReference>
<accession>B2ZXX2</accession>
<dbReference type="InterPro" id="IPR014729">
    <property type="entry name" value="Rossmann-like_a/b/a_fold"/>
</dbReference>
<dbReference type="EC" id="2.7.7.1" evidence="5"/>
<dbReference type="PANTHER" id="PTHR21342">
    <property type="entry name" value="PHOSPHOPANTETHEINE ADENYLYLTRANSFERASE"/>
    <property type="match status" value="1"/>
</dbReference>
<dbReference type="KEGG" id="vg:6369880"/>
<dbReference type="InterPro" id="IPR015797">
    <property type="entry name" value="NUDIX_hydrolase-like_dom_sf"/>
</dbReference>
<dbReference type="InterPro" id="IPR004821">
    <property type="entry name" value="Cyt_trans-like"/>
</dbReference>
<dbReference type="OrthoDB" id="9613at10239"/>
<name>B2ZXX2_9CAUD</name>
<dbReference type="InterPro" id="IPR000086">
    <property type="entry name" value="NUDIX_hydrolase_dom"/>
</dbReference>
<dbReference type="CDD" id="cd18873">
    <property type="entry name" value="NUDIX_NadM_like"/>
    <property type="match status" value="1"/>
</dbReference>
<keyword evidence="1 5" id="KW-0808">Transferase</keyword>
<dbReference type="SUPFAM" id="SSF52374">
    <property type="entry name" value="Nucleotidylyl transferase"/>
    <property type="match status" value="1"/>
</dbReference>
<evidence type="ECO:0000313" key="5">
    <source>
        <dbReference type="EMBL" id="BAG41548.1"/>
    </source>
</evidence>
<proteinExistence type="predicted"/>
<dbReference type="PROSITE" id="PS00893">
    <property type="entry name" value="NUDIX_BOX"/>
    <property type="match status" value="1"/>
</dbReference>
<dbReference type="Gene3D" id="3.90.79.10">
    <property type="entry name" value="Nucleoside Triphosphate Pyrophosphohydrolase"/>
    <property type="match status" value="1"/>
</dbReference>
<reference evidence="5 6" key="1">
    <citation type="journal article" date="2010" name="Virology">
        <title>A jumbo phage infecting the phytopathogen Ralstonia solanacearum defines a new lineage of the Myoviridae family.</title>
        <authorList>
            <person name="Yamada T."/>
            <person name="Satoh S."/>
            <person name="Ishikawa H."/>
            <person name="Fujiwara A."/>
            <person name="Kawasaki T."/>
            <person name="Fujie M."/>
            <person name="Ogata H."/>
        </authorList>
    </citation>
    <scope>NUCLEOTIDE SEQUENCE [LARGE SCALE GENOMIC DNA]</scope>
</reference>
<evidence type="ECO:0000256" key="2">
    <source>
        <dbReference type="ARBA" id="ARBA00022695"/>
    </source>
</evidence>
<dbReference type="GO" id="GO:0000309">
    <property type="term" value="F:nicotinamide-nucleotide adenylyltransferase activity"/>
    <property type="evidence" value="ECO:0007669"/>
    <property type="project" value="UniProtKB-EC"/>
</dbReference>
<evidence type="ECO:0000259" key="4">
    <source>
        <dbReference type="PROSITE" id="PS51462"/>
    </source>
</evidence>
<sequence>MQQAEKRYDLLVFIGRFQPFHNGHKHVVDKALEQADNVLVLVGSANRPRTRKNPWSFVERRDMIQSVYQDNGRLHIARLDDHLHENDFHWIMEVQQAVAACCRWKLGLRDGAARIGLIGHSKDQTSYYLKKFPQWSSVNVDGYKVENTVLDATSLRRVMIEVGGCSPTFTFDQFVPKPVAEWLQREHGQHGNGNMATDLLFKDLKVADDFVKKYREDHKYKGGQPYMPIHTTTDAVVIQSGHVLLGRRKFNPGKGLWALPGGFVHEFEPSMSAALRELREETTIDLPDETLKLAFRFKQVFSDVNRSDDRGRIITHGYLFLLNDRETLPKVKAADDLAEVKWVPLGLLDSSEMYSDHYWIIHKMIDMLPVD</sequence>
<dbReference type="GO" id="GO:0016787">
    <property type="term" value="F:hydrolase activity"/>
    <property type="evidence" value="ECO:0007669"/>
    <property type="project" value="UniProtKB-KW"/>
</dbReference>
<dbReference type="Pfam" id="PF01467">
    <property type="entry name" value="CTP_transf_like"/>
    <property type="match status" value="1"/>
</dbReference>
<dbReference type="GeneID" id="6369880"/>
<feature type="domain" description="Nudix hydrolase" evidence="4">
    <location>
        <begin position="228"/>
        <end position="369"/>
    </location>
</feature>
<keyword evidence="2 5" id="KW-0548">Nucleotidyltransferase</keyword>
<keyword evidence="6" id="KW-1185">Reference proteome</keyword>
<protein>
    <submittedName>
        <fullName evidence="5">Bifunctional NMN adenylyltransferase</fullName>
        <ecNumber evidence="5">2.7.7.1</ecNumber>
    </submittedName>
</protein>
<organism evidence="5 6">
    <name type="scientific">Ralstonia phage phiRSL1</name>
    <dbReference type="NCBI Taxonomy" id="1980924"/>
    <lineage>
        <taxon>Viruses</taxon>
        <taxon>Duplodnaviria</taxon>
        <taxon>Heunggongvirae</taxon>
        <taxon>Uroviricota</taxon>
        <taxon>Caudoviricetes</taxon>
        <taxon>Mieseafarmvirus</taxon>
        <taxon>Mieseafarmvirus RSL1</taxon>
    </lineage>
</organism>
<dbReference type="SUPFAM" id="SSF55811">
    <property type="entry name" value="Nudix"/>
    <property type="match status" value="1"/>
</dbReference>
<evidence type="ECO:0000313" key="6">
    <source>
        <dbReference type="Proteomes" id="UP000001034"/>
    </source>
</evidence>
<dbReference type="Pfam" id="PF00293">
    <property type="entry name" value="NUDIX"/>
    <property type="match status" value="1"/>
</dbReference>
<evidence type="ECO:0000256" key="3">
    <source>
        <dbReference type="ARBA" id="ARBA00022801"/>
    </source>
</evidence>
<dbReference type="Gene3D" id="3.40.50.620">
    <property type="entry name" value="HUPs"/>
    <property type="match status" value="1"/>
</dbReference>